<evidence type="ECO:0000313" key="5">
    <source>
        <dbReference type="Proteomes" id="UP000663454"/>
    </source>
</evidence>
<organism evidence="4 5">
    <name type="scientific">Treponema medium</name>
    <dbReference type="NCBI Taxonomy" id="58231"/>
    <lineage>
        <taxon>Bacteria</taxon>
        <taxon>Pseudomonadati</taxon>
        <taxon>Spirochaetota</taxon>
        <taxon>Spirochaetia</taxon>
        <taxon>Spirochaetales</taxon>
        <taxon>Treponemataceae</taxon>
        <taxon>Treponema</taxon>
    </lineage>
</organism>
<dbReference type="PANTHER" id="PTHR30298">
    <property type="entry name" value="H REPEAT-ASSOCIATED PREDICTED TRANSPOSASE"/>
    <property type="match status" value="1"/>
</dbReference>
<keyword evidence="5" id="KW-1185">Reference proteome</keyword>
<protein>
    <submittedName>
        <fullName evidence="4">ISAs1 family transposase</fullName>
    </submittedName>
</protein>
<dbReference type="Pfam" id="PF13808">
    <property type="entry name" value="DDE_Tnp_1_assoc"/>
    <property type="match status" value="1"/>
</dbReference>
<evidence type="ECO:0000256" key="1">
    <source>
        <dbReference type="SAM" id="Phobius"/>
    </source>
</evidence>
<feature type="domain" description="Transposase IS4-like" evidence="2">
    <location>
        <begin position="111"/>
        <end position="214"/>
    </location>
</feature>
<dbReference type="InterPro" id="IPR002559">
    <property type="entry name" value="Transposase_11"/>
</dbReference>
<keyword evidence="1" id="KW-0472">Membrane</keyword>
<dbReference type="NCBIfam" id="NF033564">
    <property type="entry name" value="transpos_ISAs1"/>
    <property type="match status" value="1"/>
</dbReference>
<dbReference type="EMBL" id="CP031393">
    <property type="protein sequence ID" value="QSH96846.1"/>
    <property type="molecule type" value="Genomic_DNA"/>
</dbReference>
<proteinExistence type="predicted"/>
<dbReference type="PANTHER" id="PTHR30298:SF0">
    <property type="entry name" value="PROTEIN YBFL-RELATED"/>
    <property type="match status" value="1"/>
</dbReference>
<dbReference type="Pfam" id="PF01609">
    <property type="entry name" value="DDE_Tnp_1"/>
    <property type="match status" value="1"/>
</dbReference>
<evidence type="ECO:0000259" key="3">
    <source>
        <dbReference type="Pfam" id="PF13808"/>
    </source>
</evidence>
<feature type="domain" description="H repeat-associated protein N-terminal" evidence="3">
    <location>
        <begin position="14"/>
        <end position="99"/>
    </location>
</feature>
<sequence length="225" mass="25528">MVKYSWGGTMTLQESFENIKDERIERCKKHYLVNILMLVFVGVLCGYKSIEQIQFYATLSEQTLKKYLKLENGIPSSDTILRVLARIDAKQLEKVFIEYAREVFGKHIAENEVLAIDGKTIRRSEYAPTGEDKKAHKAAHVVSAWAHSLGVCFGQVKTEEKSNEITAIPELLDLLDLKGMIITIDAMGCQKKIVEKIAEKETEYVISLKGNQHPDAERRGVVLIR</sequence>
<keyword evidence="1" id="KW-1133">Transmembrane helix</keyword>
<reference evidence="4 5" key="1">
    <citation type="submission" date="2018-08" db="EMBL/GenBank/DDBJ databases">
        <authorList>
            <person name="Clegg S.R."/>
            <person name="Carter S.D."/>
            <person name="Radford A.D."/>
            <person name="Darby A."/>
            <person name="Hall N."/>
            <person name="Birtles R."/>
            <person name="Evans N.J."/>
        </authorList>
    </citation>
    <scope>NUCLEOTIDE SEQUENCE [LARGE SCALE GENOMIC DNA]</scope>
    <source>
        <strain evidence="4 5">ATCC 700293</strain>
    </source>
</reference>
<dbReference type="Proteomes" id="UP000663454">
    <property type="component" value="Chromosome"/>
</dbReference>
<accession>A0ABX7LV26</accession>
<dbReference type="RefSeq" id="WP_252722495.1">
    <property type="nucleotide sequence ID" value="NZ_CP031393.1"/>
</dbReference>
<evidence type="ECO:0000313" key="4">
    <source>
        <dbReference type="EMBL" id="QSH96846.1"/>
    </source>
</evidence>
<name>A0ABX7LV26_TREMD</name>
<evidence type="ECO:0000259" key="2">
    <source>
        <dbReference type="Pfam" id="PF01609"/>
    </source>
</evidence>
<dbReference type="InterPro" id="IPR051698">
    <property type="entry name" value="Transposase_11-like"/>
</dbReference>
<gene>
    <name evidence="4" type="ORF">DWB79_03540</name>
</gene>
<keyword evidence="1" id="KW-0812">Transmembrane</keyword>
<feature type="transmembrane region" description="Helical" evidence="1">
    <location>
        <begin position="31"/>
        <end position="50"/>
    </location>
</feature>
<dbReference type="InterPro" id="IPR032806">
    <property type="entry name" value="YbfD_N"/>
</dbReference>
<dbReference type="InterPro" id="IPR047647">
    <property type="entry name" value="ISAs1_transpos"/>
</dbReference>